<dbReference type="InterPro" id="IPR029058">
    <property type="entry name" value="AB_hydrolase_fold"/>
</dbReference>
<name>A0A291GPS8_9MICO</name>
<dbReference type="KEGG" id="brz:CFK38_11255"/>
<dbReference type="PANTHER" id="PTHR48081">
    <property type="entry name" value="AB HYDROLASE SUPERFAMILY PROTEIN C4A8.06C"/>
    <property type="match status" value="1"/>
</dbReference>
<evidence type="ECO:0000259" key="2">
    <source>
        <dbReference type="Pfam" id="PF07859"/>
    </source>
</evidence>
<evidence type="ECO:0000313" key="3">
    <source>
        <dbReference type="EMBL" id="ATG52032.1"/>
    </source>
</evidence>
<sequence>MGSPARVSTPCLRCSTRSAVSKDSTIQTRRTAKEAEGRQTVSLMGRLMPTIMRLRRSNKHHRTRERVRRRLQDLTLHPARTDPPRLRRTGVHIASRQDRGWMIHTVSPTQSTAKGTVLYLHGGAWMNEAVIQHWWLIQELAVEASVNVVVPVYPLVQAGGTARTVLPRIAELARSVEGPLILMGDSAGGTIAISTNLMLRNEGSPADLTVLVSPALDLRMENPEIDAVQPSDPWLVKQGQLLLSEMWTEEQFDDPVINPILADPDGIGRLLIFSGTRDILNPDTRLFVQHAKQAGSDVAYHEAAGQLHVYPLLPTPEAKSARREIAEAVRDLVTAHRDSR</sequence>
<dbReference type="GO" id="GO:0016787">
    <property type="term" value="F:hydrolase activity"/>
    <property type="evidence" value="ECO:0007669"/>
    <property type="project" value="UniProtKB-KW"/>
</dbReference>
<dbReference type="PANTHER" id="PTHR48081:SF8">
    <property type="entry name" value="ALPHA_BETA HYDROLASE FOLD-3 DOMAIN-CONTAINING PROTEIN-RELATED"/>
    <property type="match status" value="1"/>
</dbReference>
<dbReference type="SUPFAM" id="SSF53474">
    <property type="entry name" value="alpha/beta-Hydrolases"/>
    <property type="match status" value="1"/>
</dbReference>
<keyword evidence="4" id="KW-1185">Reference proteome</keyword>
<dbReference type="Pfam" id="PF07859">
    <property type="entry name" value="Abhydrolase_3"/>
    <property type="match status" value="1"/>
</dbReference>
<evidence type="ECO:0000313" key="4">
    <source>
        <dbReference type="Proteomes" id="UP000218165"/>
    </source>
</evidence>
<feature type="domain" description="Alpha/beta hydrolase fold-3" evidence="2">
    <location>
        <begin position="117"/>
        <end position="310"/>
    </location>
</feature>
<accession>A0A291GPS8</accession>
<dbReference type="Proteomes" id="UP000218165">
    <property type="component" value="Chromosome"/>
</dbReference>
<gene>
    <name evidence="3" type="ORF">CFK38_11255</name>
</gene>
<dbReference type="InterPro" id="IPR013094">
    <property type="entry name" value="AB_hydrolase_3"/>
</dbReference>
<dbReference type="AlphaFoldDB" id="A0A291GPS8"/>
<dbReference type="InterPro" id="IPR050300">
    <property type="entry name" value="GDXG_lipolytic_enzyme"/>
</dbReference>
<protein>
    <submittedName>
        <fullName evidence="3">Esterase</fullName>
    </submittedName>
</protein>
<keyword evidence="1" id="KW-0378">Hydrolase</keyword>
<dbReference type="EMBL" id="CP023563">
    <property type="protein sequence ID" value="ATG52032.1"/>
    <property type="molecule type" value="Genomic_DNA"/>
</dbReference>
<proteinExistence type="predicted"/>
<reference evidence="4" key="1">
    <citation type="submission" date="2017-09" db="EMBL/GenBank/DDBJ databases">
        <title>Brachybacterium sp. VM2412.</title>
        <authorList>
            <person name="Tak E.J."/>
            <person name="Bae J.-W."/>
        </authorList>
    </citation>
    <scope>NUCLEOTIDE SEQUENCE [LARGE SCALE GENOMIC DNA]</scope>
    <source>
        <strain evidence="4">VM2412</strain>
    </source>
</reference>
<evidence type="ECO:0000256" key="1">
    <source>
        <dbReference type="ARBA" id="ARBA00022801"/>
    </source>
</evidence>
<organism evidence="3 4">
    <name type="scientific">Brachybacterium vulturis</name>
    <dbReference type="NCBI Taxonomy" id="2017484"/>
    <lineage>
        <taxon>Bacteria</taxon>
        <taxon>Bacillati</taxon>
        <taxon>Actinomycetota</taxon>
        <taxon>Actinomycetes</taxon>
        <taxon>Micrococcales</taxon>
        <taxon>Dermabacteraceae</taxon>
        <taxon>Brachybacterium</taxon>
    </lineage>
</organism>
<dbReference type="Gene3D" id="3.40.50.1820">
    <property type="entry name" value="alpha/beta hydrolase"/>
    <property type="match status" value="1"/>
</dbReference>